<reference evidence="2" key="1">
    <citation type="submission" date="2022-12" db="EMBL/GenBank/DDBJ databases">
        <authorList>
            <person name="Alioto T."/>
            <person name="Alioto T."/>
            <person name="Gomez Garrido J."/>
        </authorList>
    </citation>
    <scope>NUCLEOTIDE SEQUENCE</scope>
</reference>
<gene>
    <name evidence="2" type="ORF">PODLI_1B000169</name>
</gene>
<evidence type="ECO:0000256" key="1">
    <source>
        <dbReference type="SAM" id="MobiDB-lite"/>
    </source>
</evidence>
<evidence type="ECO:0000313" key="3">
    <source>
        <dbReference type="Proteomes" id="UP001178461"/>
    </source>
</evidence>
<dbReference type="EMBL" id="OX395131">
    <property type="protein sequence ID" value="CAI5776583.1"/>
    <property type="molecule type" value="Genomic_DNA"/>
</dbReference>
<evidence type="ECO:0000313" key="2">
    <source>
        <dbReference type="EMBL" id="CAI5776583.1"/>
    </source>
</evidence>
<name>A0AA35KGS9_9SAUR</name>
<accession>A0AA35KGS9</accession>
<feature type="region of interest" description="Disordered" evidence="1">
    <location>
        <begin position="1"/>
        <end position="59"/>
    </location>
</feature>
<organism evidence="2 3">
    <name type="scientific">Podarcis lilfordi</name>
    <name type="common">Lilford's wall lizard</name>
    <dbReference type="NCBI Taxonomy" id="74358"/>
    <lineage>
        <taxon>Eukaryota</taxon>
        <taxon>Metazoa</taxon>
        <taxon>Chordata</taxon>
        <taxon>Craniata</taxon>
        <taxon>Vertebrata</taxon>
        <taxon>Euteleostomi</taxon>
        <taxon>Lepidosauria</taxon>
        <taxon>Squamata</taxon>
        <taxon>Bifurcata</taxon>
        <taxon>Unidentata</taxon>
        <taxon>Episquamata</taxon>
        <taxon>Laterata</taxon>
        <taxon>Lacertibaenia</taxon>
        <taxon>Lacertidae</taxon>
        <taxon>Podarcis</taxon>
    </lineage>
</organism>
<sequence length="94" mass="10440">MRGGDAVRSSQWRSPAAGRPVARQADWPSPAPRARGYYTRAESPSWPPPEKGGEKGHMHHLISNYSTIDGLPLNCSQSIERHYVEVSRGDKVRS</sequence>
<dbReference type="AlphaFoldDB" id="A0AA35KGS9"/>
<proteinExistence type="predicted"/>
<keyword evidence="3" id="KW-1185">Reference proteome</keyword>
<dbReference type="Proteomes" id="UP001178461">
    <property type="component" value="Chromosome 6"/>
</dbReference>
<protein>
    <submittedName>
        <fullName evidence="2">Uncharacterized protein</fullName>
    </submittedName>
</protein>